<dbReference type="PANTHER" id="PTHR21621">
    <property type="entry name" value="RIBOSOMAL PROTEIN S6 MODIFICATION PROTEIN"/>
    <property type="match status" value="1"/>
</dbReference>
<feature type="domain" description="ATP-grasp" evidence="2">
    <location>
        <begin position="129"/>
        <end position="305"/>
    </location>
</feature>
<comment type="caution">
    <text evidence="3">The sequence shown here is derived from an EMBL/GenBank/DDBJ whole genome shotgun (WGS) entry which is preliminary data.</text>
</comment>
<dbReference type="EMBL" id="JBHSPH010000001">
    <property type="protein sequence ID" value="MFC5860997.1"/>
    <property type="molecule type" value="Genomic_DNA"/>
</dbReference>
<evidence type="ECO:0000313" key="4">
    <source>
        <dbReference type="Proteomes" id="UP001596091"/>
    </source>
</evidence>
<dbReference type="PANTHER" id="PTHR21621:SF0">
    <property type="entry name" value="BETA-CITRYLGLUTAMATE SYNTHASE B-RELATED"/>
    <property type="match status" value="1"/>
</dbReference>
<protein>
    <submittedName>
        <fullName evidence="3">RimK family alpha-L-glutamate ligase</fullName>
    </submittedName>
</protein>
<dbReference type="InterPro" id="IPR013651">
    <property type="entry name" value="ATP-grasp_RimK-type"/>
</dbReference>
<proteinExistence type="predicted"/>
<dbReference type="GO" id="GO:0016874">
    <property type="term" value="F:ligase activity"/>
    <property type="evidence" value="ECO:0007669"/>
    <property type="project" value="UniProtKB-KW"/>
</dbReference>
<dbReference type="Gene3D" id="3.30.470.20">
    <property type="entry name" value="ATP-grasp fold, B domain"/>
    <property type="match status" value="1"/>
</dbReference>
<sequence length="321" mass="36472">MILLCGIPSEAPLRMIASRLEEMSADFVLLNQRDFAKCDLWFEIESSDITGELKTQDRIFRLEDFTGIYPRLMDDRLLPELMGEADDSPLRAFCRGFHDTLIRWMEIAPACVINRCAPMASNSSKPYQAQLIRQHGFYVPETLITNDPQLVREFRKKHGRIIYKSISAIRSIVQQLDSEDEARLEQIRWCPTQFQAYVDGVDVRVHTINGEAFATAIDSDATDYRYAGQQSGRPAGLREVELCDELKQKCIGLTQSLGLEFAGIDLRITPEDEVYCFEANPSPAFSYYESHTGQPISQAVAHRLASRPFVRHEPELALMAS</sequence>
<dbReference type="Pfam" id="PF08443">
    <property type="entry name" value="RimK"/>
    <property type="match status" value="1"/>
</dbReference>
<name>A0ABW1ECL9_9BACT</name>
<keyword evidence="1" id="KW-0067">ATP-binding</keyword>
<dbReference type="InterPro" id="IPR011761">
    <property type="entry name" value="ATP-grasp"/>
</dbReference>
<evidence type="ECO:0000313" key="3">
    <source>
        <dbReference type="EMBL" id="MFC5860997.1"/>
    </source>
</evidence>
<keyword evidence="1" id="KW-0547">Nucleotide-binding</keyword>
<dbReference type="SUPFAM" id="SSF56059">
    <property type="entry name" value="Glutathione synthetase ATP-binding domain-like"/>
    <property type="match status" value="1"/>
</dbReference>
<dbReference type="RefSeq" id="WP_263334678.1">
    <property type="nucleotide sequence ID" value="NZ_JAGSYH010000002.1"/>
</dbReference>
<dbReference type="PROSITE" id="PS50975">
    <property type="entry name" value="ATP_GRASP"/>
    <property type="match status" value="1"/>
</dbReference>
<accession>A0ABW1ECL9</accession>
<evidence type="ECO:0000256" key="1">
    <source>
        <dbReference type="PROSITE-ProRule" id="PRU00409"/>
    </source>
</evidence>
<evidence type="ECO:0000259" key="2">
    <source>
        <dbReference type="PROSITE" id="PS50975"/>
    </source>
</evidence>
<keyword evidence="3" id="KW-0436">Ligase</keyword>
<reference evidence="4" key="1">
    <citation type="journal article" date="2019" name="Int. J. Syst. Evol. Microbiol.">
        <title>The Global Catalogue of Microorganisms (GCM) 10K type strain sequencing project: providing services to taxonomists for standard genome sequencing and annotation.</title>
        <authorList>
            <consortium name="The Broad Institute Genomics Platform"/>
            <consortium name="The Broad Institute Genome Sequencing Center for Infectious Disease"/>
            <person name="Wu L."/>
            <person name="Ma J."/>
        </authorList>
    </citation>
    <scope>NUCLEOTIDE SEQUENCE [LARGE SCALE GENOMIC DNA]</scope>
    <source>
        <strain evidence="4">JCM 4087</strain>
    </source>
</reference>
<gene>
    <name evidence="3" type="ORF">ACFPT7_01680</name>
</gene>
<organism evidence="3 4">
    <name type="scientific">Acidicapsa dinghuensis</name>
    <dbReference type="NCBI Taxonomy" id="2218256"/>
    <lineage>
        <taxon>Bacteria</taxon>
        <taxon>Pseudomonadati</taxon>
        <taxon>Acidobacteriota</taxon>
        <taxon>Terriglobia</taxon>
        <taxon>Terriglobales</taxon>
        <taxon>Acidobacteriaceae</taxon>
        <taxon>Acidicapsa</taxon>
    </lineage>
</organism>
<keyword evidence="4" id="KW-1185">Reference proteome</keyword>
<dbReference type="Proteomes" id="UP001596091">
    <property type="component" value="Unassembled WGS sequence"/>
</dbReference>